<protein>
    <recommendedName>
        <fullName evidence="3">SMI1/KNR4 family protein</fullName>
    </recommendedName>
</protein>
<dbReference type="STRING" id="682795.AciX8_3262"/>
<accession>G8NU07</accession>
<dbReference type="HOGENOM" id="CLU_1426161_0_0_0"/>
<reference evidence="1 2" key="1">
    <citation type="submission" date="2011-11" db="EMBL/GenBank/DDBJ databases">
        <title>Complete sequence of Granulicella mallensis MP5ACTX8.</title>
        <authorList>
            <consortium name="US DOE Joint Genome Institute"/>
            <person name="Lucas S."/>
            <person name="Copeland A."/>
            <person name="Lapidus A."/>
            <person name="Cheng J.-F."/>
            <person name="Goodwin L."/>
            <person name="Pitluck S."/>
            <person name="Peters L."/>
            <person name="Lu M."/>
            <person name="Detter J.C."/>
            <person name="Han C."/>
            <person name="Tapia R."/>
            <person name="Land M."/>
            <person name="Hauser L."/>
            <person name="Kyrpides N."/>
            <person name="Ivanova N."/>
            <person name="Mikhailova N."/>
            <person name="Pagani I."/>
            <person name="Rawat S."/>
            <person name="Mannisto M."/>
            <person name="Haggblom M."/>
            <person name="Woyke T."/>
        </authorList>
    </citation>
    <scope>NUCLEOTIDE SEQUENCE [LARGE SCALE GENOMIC DNA]</scope>
    <source>
        <strain evidence="2">ATCC BAA-1857 / DSM 23137 / MP5ACTX8</strain>
    </source>
</reference>
<keyword evidence="2" id="KW-1185">Reference proteome</keyword>
<dbReference type="RefSeq" id="WP_014266437.1">
    <property type="nucleotide sequence ID" value="NC_016631.1"/>
</dbReference>
<evidence type="ECO:0000313" key="1">
    <source>
        <dbReference type="EMBL" id="AEU37563.1"/>
    </source>
</evidence>
<name>G8NU07_GRAMM</name>
<dbReference type="InterPro" id="IPR037883">
    <property type="entry name" value="Knr4/Smi1-like_sf"/>
</dbReference>
<dbReference type="OrthoDB" id="880732at2"/>
<organism evidence="1 2">
    <name type="scientific">Granulicella mallensis (strain ATCC BAA-1857 / DSM 23137 / MP5ACTX8)</name>
    <dbReference type="NCBI Taxonomy" id="682795"/>
    <lineage>
        <taxon>Bacteria</taxon>
        <taxon>Pseudomonadati</taxon>
        <taxon>Acidobacteriota</taxon>
        <taxon>Terriglobia</taxon>
        <taxon>Terriglobales</taxon>
        <taxon>Acidobacteriaceae</taxon>
        <taxon>Granulicella</taxon>
    </lineage>
</organism>
<evidence type="ECO:0008006" key="3">
    <source>
        <dbReference type="Google" id="ProtNLM"/>
    </source>
</evidence>
<evidence type="ECO:0000313" key="2">
    <source>
        <dbReference type="Proteomes" id="UP000007113"/>
    </source>
</evidence>
<dbReference type="SUPFAM" id="SSF160631">
    <property type="entry name" value="SMI1/KNR4-like"/>
    <property type="match status" value="1"/>
</dbReference>
<gene>
    <name evidence="1" type="ordered locus">AciX8_3262</name>
</gene>
<sequence>MSYEISSKNFKDVLDKAGISYSTEHVSDQNKECRDVFNDQDLREISQFGYVGDVSIKWPVEQFYIYPLANLLKMQEGYRVSNGIADTHWDQAKYVIGDWAADPVSIDKSGGIWYAVHGEGEWNYDKLSNSLEEFIDTLRKWVEYFLIENKGKIKNEQRKITLEKKAEVQEIVLGSLNEECKKGFMRFLFS</sequence>
<dbReference type="KEGG" id="gma:AciX8_3262"/>
<dbReference type="EMBL" id="CP003130">
    <property type="protein sequence ID" value="AEU37563.1"/>
    <property type="molecule type" value="Genomic_DNA"/>
</dbReference>
<proteinExistence type="predicted"/>
<dbReference type="AlphaFoldDB" id="G8NU07"/>
<dbReference type="Proteomes" id="UP000007113">
    <property type="component" value="Chromosome"/>
</dbReference>